<dbReference type="InterPro" id="IPR002509">
    <property type="entry name" value="NODB_dom"/>
</dbReference>
<reference evidence="3 4" key="1">
    <citation type="submission" date="2015-06" db="EMBL/GenBank/DDBJ databases">
        <authorList>
            <person name="Wibberg Daniel"/>
        </authorList>
    </citation>
    <scope>NUCLEOTIDE SEQUENCE [LARGE SCALE GENOMIC DNA]</scope>
    <source>
        <strain evidence="3 4">T3/55T</strain>
    </source>
</reference>
<evidence type="ECO:0000313" key="3">
    <source>
        <dbReference type="EMBL" id="CRZ35005.1"/>
    </source>
</evidence>
<dbReference type="GO" id="GO:0016810">
    <property type="term" value="F:hydrolase activity, acting on carbon-nitrogen (but not peptide) bonds"/>
    <property type="evidence" value="ECO:0007669"/>
    <property type="project" value="InterPro"/>
</dbReference>
<dbReference type="Gene3D" id="3.20.20.370">
    <property type="entry name" value="Glycoside hydrolase/deacetylase"/>
    <property type="match status" value="1"/>
</dbReference>
<proteinExistence type="predicted"/>
<protein>
    <recommendedName>
        <fullName evidence="2">NodB homology domain-containing protein</fullName>
    </recommendedName>
</protein>
<organism evidence="3 4">
    <name type="scientific">Herbinix hemicellulosilytica</name>
    <dbReference type="NCBI Taxonomy" id="1564487"/>
    <lineage>
        <taxon>Bacteria</taxon>
        <taxon>Bacillati</taxon>
        <taxon>Bacillota</taxon>
        <taxon>Clostridia</taxon>
        <taxon>Lachnospirales</taxon>
        <taxon>Lachnospiraceae</taxon>
        <taxon>Herbinix</taxon>
    </lineage>
</organism>
<keyword evidence="4" id="KW-1185">Reference proteome</keyword>
<feature type="domain" description="NodB homology" evidence="2">
    <location>
        <begin position="49"/>
        <end position="226"/>
    </location>
</feature>
<dbReference type="PANTHER" id="PTHR10587">
    <property type="entry name" value="GLYCOSYL TRANSFERASE-RELATED"/>
    <property type="match status" value="1"/>
</dbReference>
<dbReference type="InterPro" id="IPR011330">
    <property type="entry name" value="Glyco_hydro/deAcase_b/a-brl"/>
</dbReference>
<evidence type="ECO:0000256" key="1">
    <source>
        <dbReference type="SAM" id="MobiDB-lite"/>
    </source>
</evidence>
<gene>
    <name evidence="3" type="ORF">HHT355_1805</name>
</gene>
<dbReference type="OrthoDB" id="9806342at2"/>
<dbReference type="PANTHER" id="PTHR10587:SF125">
    <property type="entry name" value="POLYSACCHARIDE DEACETYLASE YHEN-RELATED"/>
    <property type="match status" value="1"/>
</dbReference>
<dbReference type="GO" id="GO:0005975">
    <property type="term" value="P:carbohydrate metabolic process"/>
    <property type="evidence" value="ECO:0007669"/>
    <property type="project" value="InterPro"/>
</dbReference>
<name>A0A0H5SIW4_HERHM</name>
<dbReference type="EMBL" id="CVTD020000018">
    <property type="protein sequence ID" value="CRZ35005.1"/>
    <property type="molecule type" value="Genomic_DNA"/>
</dbReference>
<sequence length="251" mass="28022">MYTANSKNEAIETYKQIAPAKKEAPTSTPAPIPKHTPAELSEFDYTGKKLVALTFDDGPNLDTTPLVLDILEEHGVVATFFLIGKDINEETKPVMERQLQLGCEIANHSFSHSYMDRMTAEEIKEEIEKTSNIIKEMVGITPKFFRPPYIVTSPTMFEVIDLPFINGINCMDWDASVSSEDRAKGILDNVKDGDIVLLHDFSGNINTVKALDTIIQGLLDDGYTLVTLSKLFELKGIDPNVKNKLWINTNL</sequence>
<dbReference type="PROSITE" id="PS51677">
    <property type="entry name" value="NODB"/>
    <property type="match status" value="1"/>
</dbReference>
<dbReference type="Pfam" id="PF01522">
    <property type="entry name" value="Polysacc_deac_1"/>
    <property type="match status" value="1"/>
</dbReference>
<dbReference type="AlphaFoldDB" id="A0A0H5SIW4"/>
<dbReference type="InterPro" id="IPR050248">
    <property type="entry name" value="Polysacc_deacetylase_ArnD"/>
</dbReference>
<feature type="region of interest" description="Disordered" evidence="1">
    <location>
        <begin position="17"/>
        <end position="38"/>
    </location>
</feature>
<accession>A0A0H5SIW4</accession>
<evidence type="ECO:0000259" key="2">
    <source>
        <dbReference type="PROSITE" id="PS51677"/>
    </source>
</evidence>
<dbReference type="Proteomes" id="UP000236497">
    <property type="component" value="Unassembled WGS sequence"/>
</dbReference>
<dbReference type="SUPFAM" id="SSF88713">
    <property type="entry name" value="Glycoside hydrolase/deacetylase"/>
    <property type="match status" value="1"/>
</dbReference>
<evidence type="ECO:0000313" key="4">
    <source>
        <dbReference type="Proteomes" id="UP000236497"/>
    </source>
</evidence>